<protein>
    <submittedName>
        <fullName evidence="2">Uncharacterized protein</fullName>
    </submittedName>
</protein>
<gene>
    <name evidence="2" type="ORF">AVDCRST_MAG86-498</name>
</gene>
<evidence type="ECO:0000313" key="2">
    <source>
        <dbReference type="EMBL" id="CAA9557767.1"/>
    </source>
</evidence>
<dbReference type="AlphaFoldDB" id="A0A6J4URI2"/>
<reference evidence="2" key="1">
    <citation type="submission" date="2020-02" db="EMBL/GenBank/DDBJ databases">
        <authorList>
            <person name="Meier V. D."/>
        </authorList>
    </citation>
    <scope>NUCLEOTIDE SEQUENCE</scope>
    <source>
        <strain evidence="2">AVDCRST_MAG86</strain>
    </source>
</reference>
<evidence type="ECO:0000256" key="1">
    <source>
        <dbReference type="SAM" id="MobiDB-lite"/>
    </source>
</evidence>
<dbReference type="EMBL" id="CADCWP010000024">
    <property type="protein sequence ID" value="CAA9557767.1"/>
    <property type="molecule type" value="Genomic_DNA"/>
</dbReference>
<name>A0A6J4URI2_9DEIN</name>
<accession>A0A6J4URI2</accession>
<organism evidence="2">
    <name type="scientific">uncultured Truepera sp</name>
    <dbReference type="NCBI Taxonomy" id="543023"/>
    <lineage>
        <taxon>Bacteria</taxon>
        <taxon>Thermotogati</taxon>
        <taxon>Deinococcota</taxon>
        <taxon>Deinococci</taxon>
        <taxon>Trueperales</taxon>
        <taxon>Trueperaceae</taxon>
        <taxon>Truepera</taxon>
        <taxon>environmental samples</taxon>
    </lineage>
</organism>
<feature type="region of interest" description="Disordered" evidence="1">
    <location>
        <begin position="36"/>
        <end position="55"/>
    </location>
</feature>
<sequence>MPVVTGPPEEGQAAKVPGLMDVLVVSVRRAFLNSGRAWPSRRGNRPFRGPMNRRG</sequence>
<proteinExistence type="predicted"/>